<dbReference type="OrthoDB" id="5950777at2759"/>
<gene>
    <name evidence="2" type="primary">LOC106160104</name>
</gene>
<dbReference type="STRING" id="7574.A0A1S3I1E1"/>
<dbReference type="InParanoid" id="A0A1S3I1E1"/>
<name>A0A1S3I1E1_LINAN</name>
<sequence length="85" mass="10133">MPWRQILRQLLNNPHLEQKLADSYIIRRAAQITAYFMHRGKQLTQDKVEELAKTTSKTGSKLDSFKTTFAKELKREWDKEKKKLK</sequence>
<accession>A0A1S3I1E1</accession>
<dbReference type="RefSeq" id="XP_013392075.1">
    <property type="nucleotide sequence ID" value="XM_013536621.1"/>
</dbReference>
<protein>
    <submittedName>
        <fullName evidence="2">Uncharacterized protein NCBP2-AS2 homolog</fullName>
    </submittedName>
</protein>
<evidence type="ECO:0000313" key="1">
    <source>
        <dbReference type="Proteomes" id="UP000085678"/>
    </source>
</evidence>
<evidence type="ECO:0000313" key="2">
    <source>
        <dbReference type="RefSeq" id="XP_013392075.1"/>
    </source>
</evidence>
<dbReference type="AlphaFoldDB" id="A0A1S3I1E1"/>
<dbReference type="GeneID" id="106160104"/>
<dbReference type="Proteomes" id="UP000085678">
    <property type="component" value="Unplaced"/>
</dbReference>
<dbReference type="KEGG" id="lak:106160104"/>
<keyword evidence="1" id="KW-1185">Reference proteome</keyword>
<dbReference type="FunCoup" id="A0A1S3I1E1">
    <property type="interactions" value="7"/>
</dbReference>
<dbReference type="PANTHER" id="PTHR41161:SF1">
    <property type="entry name" value="PROTEIN NCBP2AS2"/>
    <property type="match status" value="1"/>
</dbReference>
<proteinExistence type="predicted"/>
<dbReference type="InterPro" id="IPR042407">
    <property type="entry name" value="NCBP2-AS2"/>
</dbReference>
<reference evidence="2" key="1">
    <citation type="submission" date="2025-08" db="UniProtKB">
        <authorList>
            <consortium name="RefSeq"/>
        </authorList>
    </citation>
    <scope>IDENTIFICATION</scope>
    <source>
        <tissue evidence="2">Gonads</tissue>
    </source>
</reference>
<dbReference type="PANTHER" id="PTHR41161">
    <property type="entry name" value="PROTEIN NCBP2AS2"/>
    <property type="match status" value="1"/>
</dbReference>
<organism evidence="1 2">
    <name type="scientific">Lingula anatina</name>
    <name type="common">Brachiopod</name>
    <name type="synonym">Lingula unguis</name>
    <dbReference type="NCBI Taxonomy" id="7574"/>
    <lineage>
        <taxon>Eukaryota</taxon>
        <taxon>Metazoa</taxon>
        <taxon>Spiralia</taxon>
        <taxon>Lophotrochozoa</taxon>
        <taxon>Brachiopoda</taxon>
        <taxon>Linguliformea</taxon>
        <taxon>Lingulata</taxon>
        <taxon>Lingulida</taxon>
        <taxon>Linguloidea</taxon>
        <taxon>Lingulidae</taxon>
        <taxon>Lingula</taxon>
    </lineage>
</organism>